<dbReference type="EnsemblBacteria" id="ABA53522">
    <property type="protein sequence ID" value="ABA53522"/>
    <property type="gene ID" value="BURPS1710b_A1106"/>
</dbReference>
<dbReference type="InterPro" id="IPR002137">
    <property type="entry name" value="Beta-lactam_class-D_AS"/>
</dbReference>
<proteinExistence type="inferred from homology"/>
<evidence type="ECO:0000256" key="7">
    <source>
        <dbReference type="RuleBase" id="RU361140"/>
    </source>
</evidence>
<dbReference type="GO" id="GO:0017001">
    <property type="term" value="P:antibiotic catabolic process"/>
    <property type="evidence" value="ECO:0007669"/>
    <property type="project" value="InterPro"/>
</dbReference>
<dbReference type="InterPro" id="IPR001460">
    <property type="entry name" value="PCN-bd_Tpept"/>
</dbReference>
<feature type="active site" description="Acyl-ester intermediate" evidence="6">
    <location>
        <position position="257"/>
    </location>
</feature>
<dbReference type="GO" id="GO:0046677">
    <property type="term" value="P:response to antibiotic"/>
    <property type="evidence" value="ECO:0007669"/>
    <property type="project" value="UniProtKB-UniRule"/>
</dbReference>
<dbReference type="EC" id="3.5.2.6" evidence="2 7"/>
<dbReference type="PROSITE" id="PS00337">
    <property type="entry name" value="BETA_LACTAMASE_D"/>
    <property type="match status" value="1"/>
</dbReference>
<comment type="similarity">
    <text evidence="1 7">Belongs to the class-D beta-lactamase family.</text>
</comment>
<dbReference type="KEGG" id="bpm:BURPS1710b_A1106"/>
<protein>
    <recommendedName>
        <fullName evidence="2 7">Beta-lactamase</fullName>
        <ecNumber evidence="2 7">3.5.2.6</ecNumber>
    </recommendedName>
</protein>
<dbReference type="GO" id="GO:0008800">
    <property type="term" value="F:beta-lactamase activity"/>
    <property type="evidence" value="ECO:0007669"/>
    <property type="project" value="UniProtKB-UniRule"/>
</dbReference>
<feature type="domain" description="Penicillin-binding protein transpeptidase" evidence="8">
    <location>
        <begin position="231"/>
        <end position="465"/>
    </location>
</feature>
<evidence type="ECO:0000256" key="4">
    <source>
        <dbReference type="ARBA" id="ARBA00022801"/>
    </source>
</evidence>
<dbReference type="EMBL" id="CP000125">
    <property type="protein sequence ID" value="ABA53522.1"/>
    <property type="molecule type" value="Genomic_DNA"/>
</dbReference>
<dbReference type="GO" id="GO:0008658">
    <property type="term" value="F:penicillin binding"/>
    <property type="evidence" value="ECO:0007669"/>
    <property type="project" value="InterPro"/>
</dbReference>
<keyword evidence="3" id="KW-0732">Signal</keyword>
<evidence type="ECO:0000256" key="6">
    <source>
        <dbReference type="PIRSR" id="PIRSR602137-50"/>
    </source>
</evidence>
<dbReference type="NCBIfam" id="NF000270">
    <property type="entry name" value="bla_class_D_alt"/>
    <property type="match status" value="1"/>
</dbReference>
<evidence type="ECO:0000256" key="5">
    <source>
        <dbReference type="ARBA" id="ARBA00023251"/>
    </source>
</evidence>
<evidence type="ECO:0000313" key="10">
    <source>
        <dbReference type="Proteomes" id="UP000002700"/>
    </source>
</evidence>
<dbReference type="Gene3D" id="3.40.710.10">
    <property type="entry name" value="DD-peptidase/beta-lactamase superfamily"/>
    <property type="match status" value="1"/>
</dbReference>
<dbReference type="InterPro" id="IPR012338">
    <property type="entry name" value="Beta-lactam/transpept-like"/>
</dbReference>
<dbReference type="SUPFAM" id="SSF56601">
    <property type="entry name" value="beta-lactamase/transpeptidase-like"/>
    <property type="match status" value="1"/>
</dbReference>
<evidence type="ECO:0000259" key="8">
    <source>
        <dbReference type="Pfam" id="PF00905"/>
    </source>
</evidence>
<evidence type="ECO:0000256" key="2">
    <source>
        <dbReference type="ARBA" id="ARBA00012865"/>
    </source>
</evidence>
<keyword evidence="5 7" id="KW-0046">Antibiotic resistance</keyword>
<dbReference type="Pfam" id="PF00905">
    <property type="entry name" value="Transpeptidase"/>
    <property type="match status" value="1"/>
</dbReference>
<reference evidence="9 10" key="1">
    <citation type="submission" date="2005-09" db="EMBL/GenBank/DDBJ databases">
        <authorList>
            <person name="Woods D.E."/>
            <person name="Nierman W.C."/>
        </authorList>
    </citation>
    <scope>NUCLEOTIDE SEQUENCE [LARGE SCALE GENOMIC DNA]</scope>
    <source>
        <strain evidence="9 10">1710b</strain>
    </source>
</reference>
<sequence>MPAAGAGRTRADRLLADPFCFSGLARGAATIVLVARVLVRKLSVCHNASPITRARAMPFSDRPAFQAHAFDPDRANAVCRAVAFVGRKRSRAASWLDDPSRFAMFKSQQFIAAMWLSPGCCIVFAARVAQFAAAAETGRMGQQDGLDERLLGVCGVRAVEEDRRRDSGEQNRIRRANEWRPAIESSLRSFGPNDEPFPTLCGTTMKFRHALSSAFVLLGCIAASAHAKTICTAIADAGTGKLLLQDGDCGRRASPASTFKIAISLMGYDAGFLRNEHDPVLPYRDSYIAWGGEAWKQPTDPTRWLKYSVVWYSQQVAHHLGAQRFAQYAKAFGYGNADVSGDPGQNNGLDRAWIGSSLQISPLEQLEFLGKMLDRKLPVSPTAVDMTERIVESTTLADGTVVHGKTGVSYPLLADGTRDWARGSGWFVGWIVRGKQTLVFARLTQDERKQPVSAGIRTREAFLRDLPRLLAAR</sequence>
<dbReference type="Proteomes" id="UP000002700">
    <property type="component" value="Chromosome II"/>
</dbReference>
<dbReference type="HOGENOM" id="CLU_577067_0_0_4"/>
<organism evidence="9 10">
    <name type="scientific">Burkholderia pseudomallei (strain 1710b)</name>
    <dbReference type="NCBI Taxonomy" id="320372"/>
    <lineage>
        <taxon>Bacteria</taxon>
        <taxon>Pseudomonadati</taxon>
        <taxon>Pseudomonadota</taxon>
        <taxon>Betaproteobacteria</taxon>
        <taxon>Burkholderiales</taxon>
        <taxon>Burkholderiaceae</taxon>
        <taxon>Burkholderia</taxon>
        <taxon>pseudomallei group</taxon>
    </lineage>
</organism>
<dbReference type="NCBIfam" id="NF040531">
    <property type="entry name" value="blaOXA-42_like"/>
    <property type="match status" value="1"/>
</dbReference>
<dbReference type="AlphaFoldDB" id="Q3JJI9"/>
<comment type="catalytic activity">
    <reaction evidence="7">
        <text>a beta-lactam + H2O = a substituted beta-amino acid</text>
        <dbReference type="Rhea" id="RHEA:20401"/>
        <dbReference type="ChEBI" id="CHEBI:15377"/>
        <dbReference type="ChEBI" id="CHEBI:35627"/>
        <dbReference type="ChEBI" id="CHEBI:140347"/>
        <dbReference type="EC" id="3.5.2.6"/>
    </reaction>
</comment>
<evidence type="ECO:0000256" key="1">
    <source>
        <dbReference type="ARBA" id="ARBA00007898"/>
    </source>
</evidence>
<keyword evidence="4 7" id="KW-0378">Hydrolase</keyword>
<name>Q3JJI9_BURP1</name>
<evidence type="ECO:0000256" key="3">
    <source>
        <dbReference type="ARBA" id="ARBA00022729"/>
    </source>
</evidence>
<accession>Q3JJI9</accession>
<evidence type="ECO:0000313" key="9">
    <source>
        <dbReference type="EMBL" id="ABA53522.1"/>
    </source>
</evidence>
<feature type="modified residue" description="N6-carboxylysine" evidence="6">
    <location>
        <position position="260"/>
    </location>
</feature>
<gene>
    <name evidence="9" type="primary">oxa</name>
    <name evidence="9" type="ordered locus">BURPS1710b_A1106</name>
</gene>